<keyword evidence="3" id="KW-1185">Reference proteome</keyword>
<dbReference type="Proteomes" id="UP001168990">
    <property type="component" value="Unassembled WGS sequence"/>
</dbReference>
<feature type="compositionally biased region" description="Basic and acidic residues" evidence="1">
    <location>
        <begin position="142"/>
        <end position="177"/>
    </location>
</feature>
<protein>
    <submittedName>
        <fullName evidence="2">Uncharacterized protein</fullName>
    </submittedName>
</protein>
<dbReference type="AlphaFoldDB" id="A0AA39C9D7"/>
<reference evidence="2" key="1">
    <citation type="journal article" date="2023" name="bioRxiv">
        <title>Scaffold-level genome assemblies of two parasitoid biocontrol wasps reveal the parthenogenesis mechanism and an associated novel virus.</title>
        <authorList>
            <person name="Inwood S."/>
            <person name="Skelly J."/>
            <person name="Guhlin J."/>
            <person name="Harrop T."/>
            <person name="Goldson S."/>
            <person name="Dearden P."/>
        </authorList>
    </citation>
    <scope>NUCLEOTIDE SEQUENCE</scope>
    <source>
        <strain evidence="2">Irish</strain>
        <tissue evidence="2">Whole body</tissue>
    </source>
</reference>
<proteinExistence type="predicted"/>
<feature type="region of interest" description="Disordered" evidence="1">
    <location>
        <begin position="328"/>
        <end position="409"/>
    </location>
</feature>
<feature type="compositionally biased region" description="Polar residues" evidence="1">
    <location>
        <begin position="29"/>
        <end position="50"/>
    </location>
</feature>
<evidence type="ECO:0000256" key="1">
    <source>
        <dbReference type="SAM" id="MobiDB-lite"/>
    </source>
</evidence>
<feature type="compositionally biased region" description="Basic and acidic residues" evidence="1">
    <location>
        <begin position="86"/>
        <end position="100"/>
    </location>
</feature>
<feature type="compositionally biased region" description="Basic and acidic residues" evidence="1">
    <location>
        <begin position="115"/>
        <end position="131"/>
    </location>
</feature>
<organism evidence="2 3">
    <name type="scientific">Microctonus aethiopoides</name>
    <dbReference type="NCBI Taxonomy" id="144406"/>
    <lineage>
        <taxon>Eukaryota</taxon>
        <taxon>Metazoa</taxon>
        <taxon>Ecdysozoa</taxon>
        <taxon>Arthropoda</taxon>
        <taxon>Hexapoda</taxon>
        <taxon>Insecta</taxon>
        <taxon>Pterygota</taxon>
        <taxon>Neoptera</taxon>
        <taxon>Endopterygota</taxon>
        <taxon>Hymenoptera</taxon>
        <taxon>Apocrita</taxon>
        <taxon>Ichneumonoidea</taxon>
        <taxon>Braconidae</taxon>
        <taxon>Euphorinae</taxon>
        <taxon>Microctonus</taxon>
    </lineage>
</organism>
<gene>
    <name evidence="2" type="ORF">PV328_007646</name>
</gene>
<evidence type="ECO:0000313" key="3">
    <source>
        <dbReference type="Proteomes" id="UP001168990"/>
    </source>
</evidence>
<feature type="region of interest" description="Disordered" evidence="1">
    <location>
        <begin position="22"/>
        <end position="183"/>
    </location>
</feature>
<evidence type="ECO:0000313" key="2">
    <source>
        <dbReference type="EMBL" id="KAK0160218.1"/>
    </source>
</evidence>
<reference evidence="2" key="2">
    <citation type="submission" date="2023-03" db="EMBL/GenBank/DDBJ databases">
        <authorList>
            <person name="Inwood S.N."/>
            <person name="Skelly J.G."/>
            <person name="Guhlin J."/>
            <person name="Harrop T.W.R."/>
            <person name="Goldson S.G."/>
            <person name="Dearden P.K."/>
        </authorList>
    </citation>
    <scope>NUCLEOTIDE SEQUENCE</scope>
    <source>
        <strain evidence="2">Irish</strain>
        <tissue evidence="2">Whole body</tissue>
    </source>
</reference>
<feature type="compositionally biased region" description="Basic and acidic residues" evidence="1">
    <location>
        <begin position="347"/>
        <end position="409"/>
    </location>
</feature>
<accession>A0AA39C9D7</accession>
<feature type="compositionally biased region" description="Polar residues" evidence="1">
    <location>
        <begin position="61"/>
        <end position="71"/>
    </location>
</feature>
<name>A0AA39C9D7_9HYME</name>
<comment type="caution">
    <text evidence="2">The sequence shown here is derived from an EMBL/GenBank/DDBJ whole genome shotgun (WGS) entry which is preliminary data.</text>
</comment>
<sequence length="620" mass="71414">MPIKEGTLGKFIVRRSEMSLATAAKKTDSATVRQNRTTPKGNKGSNSFVNRNMDEAHESVVNESETILNINKSKRTEEGEKEIEDIDGRDGKESGERRASNNESGETEIIVEASGKGKDGSGEGNEVRGATDDDTSTWTVKQNRDSERRVDEEGRKHKLHDEHNGDEGKCDIGKARESDEEAREIVVNSAKVHNEREDGQAGDKWENKCDLWWNERRDELEKMKEDLRKEWKEDLVKVESRSVIMERIIATWFMDNEEGGKRRIEGKTRCKTCEKLEKESGRERSVFEEERREWEREKATLRYRIFGLEQSRRELQEALIHGRSDKEEVGVNYSMSQKERRGRGRGTRADKEDRVGALREASAAEREAGKERRKENTGANTHEGRVGEGKANKERNRRHDDDGEEVQPKKLSDTELLKELKEREWRKKNICIRSSSAGINMRSALRKVEEMAGINWGNTIERSWEVSGEMTRIRLRDMGDMELMRKKGKMKGSDVWIDDDLTVRELENENGSGGAGTKEKVNWRSFFCGEEATKWRDGEEESGKKEKRQCDSVERNEGVSVVVWNVAGVKNVREAWSFLENFDIIVLQETWVEKKNEKKETDLLTVIIMVTIRVRLVVIE</sequence>
<dbReference type="EMBL" id="JAQQBS010001423">
    <property type="protein sequence ID" value="KAK0160218.1"/>
    <property type="molecule type" value="Genomic_DNA"/>
</dbReference>